<dbReference type="RefSeq" id="WP_120517975.1">
    <property type="nucleotide sequence ID" value="NZ_QXZY01000011.1"/>
</dbReference>
<evidence type="ECO:0000313" key="2">
    <source>
        <dbReference type="EMBL" id="RPD39334.1"/>
    </source>
</evidence>
<dbReference type="AlphaFoldDB" id="A0A3N4M799"/>
<gene>
    <name evidence="2" type="ORF">EG028_19600</name>
</gene>
<dbReference type="Proteomes" id="UP000279089">
    <property type="component" value="Unassembled WGS sequence"/>
</dbReference>
<sequence>MLENVTWTQFFIGVGVMLLVYYLFVFFKYFNQHRLLVSGTVTNDASKREDSNDALAEETIAAAEELSDRIAESIAYAADTKMRKDELLQRLRAEISDFPTLDTPAFREGIKNVILSETDRNGSVTLSEREVNELWG</sequence>
<accession>A0A3N4M799</accession>
<keyword evidence="1" id="KW-0812">Transmembrane</keyword>
<keyword evidence="3" id="KW-1185">Reference proteome</keyword>
<feature type="transmembrane region" description="Helical" evidence="1">
    <location>
        <begin position="6"/>
        <end position="27"/>
    </location>
</feature>
<name>A0A3N4M799_9BACT</name>
<keyword evidence="1" id="KW-1133">Transmembrane helix</keyword>
<proteinExistence type="predicted"/>
<organism evidence="2 3">
    <name type="scientific">Chitinophaga barathri</name>
    <dbReference type="NCBI Taxonomy" id="1647451"/>
    <lineage>
        <taxon>Bacteria</taxon>
        <taxon>Pseudomonadati</taxon>
        <taxon>Bacteroidota</taxon>
        <taxon>Chitinophagia</taxon>
        <taxon>Chitinophagales</taxon>
        <taxon>Chitinophagaceae</taxon>
        <taxon>Chitinophaga</taxon>
    </lineage>
</organism>
<comment type="caution">
    <text evidence="2">The sequence shown here is derived from an EMBL/GenBank/DDBJ whole genome shotgun (WGS) entry which is preliminary data.</text>
</comment>
<dbReference type="EMBL" id="RMBX01000011">
    <property type="protein sequence ID" value="RPD39334.1"/>
    <property type="molecule type" value="Genomic_DNA"/>
</dbReference>
<protein>
    <submittedName>
        <fullName evidence="2">Uncharacterized protein</fullName>
    </submittedName>
</protein>
<evidence type="ECO:0000256" key="1">
    <source>
        <dbReference type="SAM" id="Phobius"/>
    </source>
</evidence>
<reference evidence="3" key="1">
    <citation type="submission" date="2018-11" db="EMBL/GenBank/DDBJ databases">
        <title>Chitinophaga lutea sp.nov., isolate from arsenic contaminated soil.</title>
        <authorList>
            <person name="Zong Y."/>
        </authorList>
    </citation>
    <scope>NUCLEOTIDE SEQUENCE [LARGE SCALE GENOMIC DNA]</scope>
    <source>
        <strain evidence="3">YLT18</strain>
    </source>
</reference>
<keyword evidence="1" id="KW-0472">Membrane</keyword>
<dbReference type="OrthoDB" id="825790at2"/>
<evidence type="ECO:0000313" key="3">
    <source>
        <dbReference type="Proteomes" id="UP000279089"/>
    </source>
</evidence>